<protein>
    <recommendedName>
        <fullName evidence="4">Secreted protein</fullName>
    </recommendedName>
</protein>
<keyword evidence="1" id="KW-0732">Signal</keyword>
<accession>A0ABP3EW20</accession>
<evidence type="ECO:0000313" key="2">
    <source>
        <dbReference type="EMBL" id="GAA0280915.1"/>
    </source>
</evidence>
<sequence length="66" mass="6600">MRTRLLGLATAAMVVVLGLMGPAAQAAAAPRVSGDDCVTGGGSVQYDSIVGQWTCIGGTHADEPIN</sequence>
<organism evidence="2 3">
    <name type="scientific">Streptomyces polychromogenes</name>
    <dbReference type="NCBI Taxonomy" id="67342"/>
    <lineage>
        <taxon>Bacteria</taxon>
        <taxon>Bacillati</taxon>
        <taxon>Actinomycetota</taxon>
        <taxon>Actinomycetes</taxon>
        <taxon>Kitasatosporales</taxon>
        <taxon>Streptomycetaceae</taxon>
        <taxon>Streptomyces</taxon>
    </lineage>
</organism>
<reference evidence="3" key="1">
    <citation type="journal article" date="2019" name="Int. J. Syst. Evol. Microbiol.">
        <title>The Global Catalogue of Microorganisms (GCM) 10K type strain sequencing project: providing services to taxonomists for standard genome sequencing and annotation.</title>
        <authorList>
            <consortium name="The Broad Institute Genomics Platform"/>
            <consortium name="The Broad Institute Genome Sequencing Center for Infectious Disease"/>
            <person name="Wu L."/>
            <person name="Ma J."/>
        </authorList>
    </citation>
    <scope>NUCLEOTIDE SEQUENCE [LARGE SCALE GENOMIC DNA]</scope>
    <source>
        <strain evidence="3">JCM 4505</strain>
    </source>
</reference>
<evidence type="ECO:0000313" key="3">
    <source>
        <dbReference type="Proteomes" id="UP001501867"/>
    </source>
</evidence>
<feature type="signal peptide" evidence="1">
    <location>
        <begin position="1"/>
        <end position="26"/>
    </location>
</feature>
<gene>
    <name evidence="2" type="ORF">GCM10010302_18350</name>
</gene>
<evidence type="ECO:0008006" key="4">
    <source>
        <dbReference type="Google" id="ProtNLM"/>
    </source>
</evidence>
<dbReference type="RefSeq" id="WP_344155351.1">
    <property type="nucleotide sequence ID" value="NZ_BAAABV010000012.1"/>
</dbReference>
<keyword evidence="3" id="KW-1185">Reference proteome</keyword>
<feature type="chain" id="PRO_5046375009" description="Secreted protein" evidence="1">
    <location>
        <begin position="27"/>
        <end position="66"/>
    </location>
</feature>
<name>A0ABP3EW20_9ACTN</name>
<evidence type="ECO:0000256" key="1">
    <source>
        <dbReference type="SAM" id="SignalP"/>
    </source>
</evidence>
<proteinExistence type="predicted"/>
<dbReference type="Proteomes" id="UP001501867">
    <property type="component" value="Unassembled WGS sequence"/>
</dbReference>
<dbReference type="EMBL" id="BAAABV010000012">
    <property type="protein sequence ID" value="GAA0280915.1"/>
    <property type="molecule type" value="Genomic_DNA"/>
</dbReference>
<comment type="caution">
    <text evidence="2">The sequence shown here is derived from an EMBL/GenBank/DDBJ whole genome shotgun (WGS) entry which is preliminary data.</text>
</comment>